<accession>A0A4U5M3R2</accession>
<comment type="caution">
    <text evidence="2">The sequence shown here is derived from an EMBL/GenBank/DDBJ whole genome shotgun (WGS) entry which is preliminary data.</text>
</comment>
<feature type="transmembrane region" description="Helical" evidence="1">
    <location>
        <begin position="17"/>
        <end position="37"/>
    </location>
</feature>
<sequence>MTTRYALTVALLSTRHFSISELFFALLAIAIFLTTTFDQSENMDIFDVSTWKKSEQAIILFLMYNSYAVQ</sequence>
<keyword evidence="1" id="KW-1133">Transmembrane helix</keyword>
<dbReference type="EMBL" id="AZBU02000010">
    <property type="protein sequence ID" value="TKR63352.1"/>
    <property type="molecule type" value="Genomic_DNA"/>
</dbReference>
<organism evidence="2 3">
    <name type="scientific">Steinernema carpocapsae</name>
    <name type="common">Entomopathogenic nematode</name>
    <dbReference type="NCBI Taxonomy" id="34508"/>
    <lineage>
        <taxon>Eukaryota</taxon>
        <taxon>Metazoa</taxon>
        <taxon>Ecdysozoa</taxon>
        <taxon>Nematoda</taxon>
        <taxon>Chromadorea</taxon>
        <taxon>Rhabditida</taxon>
        <taxon>Tylenchina</taxon>
        <taxon>Panagrolaimomorpha</taxon>
        <taxon>Strongyloidoidea</taxon>
        <taxon>Steinernematidae</taxon>
        <taxon>Steinernema</taxon>
    </lineage>
</organism>
<proteinExistence type="predicted"/>
<reference evidence="2 3" key="1">
    <citation type="journal article" date="2015" name="Genome Biol.">
        <title>Comparative genomics of Steinernema reveals deeply conserved gene regulatory networks.</title>
        <authorList>
            <person name="Dillman A.R."/>
            <person name="Macchietto M."/>
            <person name="Porter C.F."/>
            <person name="Rogers A."/>
            <person name="Williams B."/>
            <person name="Antoshechkin I."/>
            <person name="Lee M.M."/>
            <person name="Goodwin Z."/>
            <person name="Lu X."/>
            <person name="Lewis E.E."/>
            <person name="Goodrich-Blair H."/>
            <person name="Stock S.P."/>
            <person name="Adams B.J."/>
            <person name="Sternberg P.W."/>
            <person name="Mortazavi A."/>
        </authorList>
    </citation>
    <scope>NUCLEOTIDE SEQUENCE [LARGE SCALE GENOMIC DNA]</scope>
    <source>
        <strain evidence="2 3">ALL</strain>
    </source>
</reference>
<evidence type="ECO:0000313" key="2">
    <source>
        <dbReference type="EMBL" id="TKR63352.1"/>
    </source>
</evidence>
<keyword evidence="1" id="KW-0812">Transmembrane</keyword>
<dbReference type="Proteomes" id="UP000298663">
    <property type="component" value="Unassembled WGS sequence"/>
</dbReference>
<name>A0A4U5M3R2_STECR</name>
<protein>
    <submittedName>
        <fullName evidence="2">Uncharacterized protein</fullName>
    </submittedName>
</protein>
<dbReference type="AlphaFoldDB" id="A0A4U5M3R2"/>
<evidence type="ECO:0000313" key="3">
    <source>
        <dbReference type="Proteomes" id="UP000298663"/>
    </source>
</evidence>
<reference evidence="2 3" key="2">
    <citation type="journal article" date="2019" name="G3 (Bethesda)">
        <title>Hybrid Assembly of the Genome of the Entomopathogenic Nematode Steinernema carpocapsae Identifies the X-Chromosome.</title>
        <authorList>
            <person name="Serra L."/>
            <person name="Macchietto M."/>
            <person name="Macias-Munoz A."/>
            <person name="McGill C.J."/>
            <person name="Rodriguez I.M."/>
            <person name="Rodriguez B."/>
            <person name="Murad R."/>
            <person name="Mortazavi A."/>
        </authorList>
    </citation>
    <scope>NUCLEOTIDE SEQUENCE [LARGE SCALE GENOMIC DNA]</scope>
    <source>
        <strain evidence="2 3">ALL</strain>
    </source>
</reference>
<keyword evidence="3" id="KW-1185">Reference proteome</keyword>
<evidence type="ECO:0000256" key="1">
    <source>
        <dbReference type="SAM" id="Phobius"/>
    </source>
</evidence>
<gene>
    <name evidence="2" type="ORF">L596_027192</name>
</gene>
<keyword evidence="1" id="KW-0472">Membrane</keyword>